<evidence type="ECO:0000256" key="8">
    <source>
        <dbReference type="ARBA" id="ARBA00022857"/>
    </source>
</evidence>
<dbReference type="AlphaFoldDB" id="A0A5B8U8D5"/>
<dbReference type="Pfam" id="PF01264">
    <property type="entry name" value="Chorismate_synt"/>
    <property type="match status" value="1"/>
</dbReference>
<dbReference type="EMBL" id="CP042430">
    <property type="protein sequence ID" value="QEC49373.1"/>
    <property type="molecule type" value="Genomic_DNA"/>
</dbReference>
<dbReference type="GO" id="GO:0005829">
    <property type="term" value="C:cytosol"/>
    <property type="evidence" value="ECO:0007669"/>
    <property type="project" value="TreeGrafter"/>
</dbReference>
<evidence type="ECO:0000313" key="14">
    <source>
        <dbReference type="Proteomes" id="UP000321805"/>
    </source>
</evidence>
<evidence type="ECO:0000256" key="6">
    <source>
        <dbReference type="ARBA" id="ARBA00022643"/>
    </source>
</evidence>
<keyword evidence="14" id="KW-1185">Reference proteome</keyword>
<dbReference type="GO" id="GO:0004107">
    <property type="term" value="F:chorismate synthase activity"/>
    <property type="evidence" value="ECO:0007669"/>
    <property type="project" value="UniProtKB-UniRule"/>
</dbReference>
<dbReference type="CDD" id="cd07304">
    <property type="entry name" value="Chorismate_synthase"/>
    <property type="match status" value="1"/>
</dbReference>
<dbReference type="InterPro" id="IPR020541">
    <property type="entry name" value="Chorismate_synthase_CS"/>
</dbReference>
<dbReference type="NCBIfam" id="TIGR00033">
    <property type="entry name" value="aroC"/>
    <property type="match status" value="1"/>
</dbReference>
<dbReference type="GO" id="GO:0010181">
    <property type="term" value="F:FMN binding"/>
    <property type="evidence" value="ECO:0007669"/>
    <property type="project" value="TreeGrafter"/>
</dbReference>
<evidence type="ECO:0000256" key="5">
    <source>
        <dbReference type="ARBA" id="ARBA00022630"/>
    </source>
</evidence>
<dbReference type="EC" id="4.2.3.5" evidence="3 11"/>
<dbReference type="GO" id="GO:0008652">
    <property type="term" value="P:amino acid biosynthetic process"/>
    <property type="evidence" value="ECO:0007669"/>
    <property type="project" value="UniProtKB-KW"/>
</dbReference>
<sequence length="388" mass="41484">MALNLITAGESHGPGLTCIVEGLPAGLGLEQEAIDRDMARRQLGHGRGGRMKIERDHANVTAGVRHGRTLGGPIALQVPNRDYANWEERMNPWPVDADVPEVHLPRPGHADLVGVQKYRFSDVRNVLERASARETAARVAGGALCKAFLGAVGVQVLSHVVQIGDVHAAPREGPPAPADFAGVDEDPVRCLDPEASAAMVKHINVQRKANESIGGVFEVIAFGLVPGLGSHVSWEERLDGRIGGALCSIQAAKGVAFGDGFGLAAAPGSHSHDEIFYDEERGYHRLTNHAGGLEGGMTTGQPLNVRVAMKPIPTLTKPLRSVDIATHEPAQALRERTDSCVVPAAGVVGEAMLAYVLADAYRQKFGGDHIDDVREAVERYRERIAWRG</sequence>
<comment type="catalytic activity">
    <reaction evidence="11 12">
        <text>5-O-(1-carboxyvinyl)-3-phosphoshikimate = chorismate + phosphate</text>
        <dbReference type="Rhea" id="RHEA:21020"/>
        <dbReference type="ChEBI" id="CHEBI:29748"/>
        <dbReference type="ChEBI" id="CHEBI:43474"/>
        <dbReference type="ChEBI" id="CHEBI:57701"/>
        <dbReference type="EC" id="4.2.3.5"/>
    </reaction>
</comment>
<dbReference type="PANTHER" id="PTHR21085:SF0">
    <property type="entry name" value="CHORISMATE SYNTHASE"/>
    <property type="match status" value="1"/>
</dbReference>
<keyword evidence="6 11" id="KW-0288">FMN</keyword>
<comment type="pathway">
    <text evidence="1 11 12">Metabolic intermediate biosynthesis; chorismate biosynthesis; chorismate from D-erythrose 4-phosphate and phosphoenolpyruvate: step 7/7.</text>
</comment>
<gene>
    <name evidence="11 13" type="primary">aroC</name>
    <name evidence="13" type="ORF">FSW04_18555</name>
</gene>
<feature type="binding site" evidence="11">
    <location>
        <position position="41"/>
    </location>
    <ligand>
        <name>NADP(+)</name>
        <dbReference type="ChEBI" id="CHEBI:58349"/>
    </ligand>
</feature>
<evidence type="ECO:0000256" key="7">
    <source>
        <dbReference type="ARBA" id="ARBA00022827"/>
    </source>
</evidence>
<dbReference type="InterPro" id="IPR000453">
    <property type="entry name" value="Chorismate_synth"/>
</dbReference>
<proteinExistence type="inferred from homology"/>
<dbReference type="GO" id="GO:0009073">
    <property type="term" value="P:aromatic amino acid family biosynthetic process"/>
    <property type="evidence" value="ECO:0007669"/>
    <property type="project" value="UniProtKB-KW"/>
</dbReference>
<comment type="cofactor">
    <cofactor evidence="11 12">
        <name>FMNH2</name>
        <dbReference type="ChEBI" id="CHEBI:57618"/>
    </cofactor>
    <text evidence="11 12">Reduced FMN (FMNH(2)).</text>
</comment>
<keyword evidence="9 11" id="KW-0057">Aromatic amino acid biosynthesis</keyword>
<comment type="function">
    <text evidence="11">Catalyzes the anti-1,4-elimination of the C-3 phosphate and the C-6 proR hydrogen from 5-enolpyruvylshikimate-3-phosphate (EPSP) to yield chorismate, which is the branch point compound that serves as the starting substrate for the three terminal pathways of aromatic amino acid biosynthesis. This reaction introduces a second double bond into the aromatic ring system.</text>
</comment>
<feature type="binding site" evidence="11">
    <location>
        <begin position="129"/>
        <end position="131"/>
    </location>
    <ligand>
        <name>FMN</name>
        <dbReference type="ChEBI" id="CHEBI:58210"/>
    </ligand>
</feature>
<dbReference type="Gene3D" id="3.60.150.10">
    <property type="entry name" value="Chorismate synthase AroC"/>
    <property type="match status" value="1"/>
</dbReference>
<dbReference type="SUPFAM" id="SSF103263">
    <property type="entry name" value="Chorismate synthase, AroC"/>
    <property type="match status" value="1"/>
</dbReference>
<evidence type="ECO:0000256" key="12">
    <source>
        <dbReference type="RuleBase" id="RU000605"/>
    </source>
</evidence>
<name>A0A5B8U8D5_9ACTN</name>
<evidence type="ECO:0000256" key="9">
    <source>
        <dbReference type="ARBA" id="ARBA00023141"/>
    </source>
</evidence>
<evidence type="ECO:0000256" key="10">
    <source>
        <dbReference type="ARBA" id="ARBA00023239"/>
    </source>
</evidence>
<keyword evidence="7 11" id="KW-0274">FAD</keyword>
<evidence type="ECO:0000313" key="13">
    <source>
        <dbReference type="EMBL" id="QEC49373.1"/>
    </source>
</evidence>
<dbReference type="HAMAP" id="MF_00300">
    <property type="entry name" value="Chorismate_synth"/>
    <property type="match status" value="1"/>
</dbReference>
<dbReference type="RefSeq" id="WP_146921735.1">
    <property type="nucleotide sequence ID" value="NZ_CP042430.1"/>
</dbReference>
<dbReference type="KEGG" id="bsol:FSW04_18555"/>
<dbReference type="GO" id="GO:0009423">
    <property type="term" value="P:chorismate biosynthetic process"/>
    <property type="evidence" value="ECO:0007669"/>
    <property type="project" value="UniProtKB-UniRule"/>
</dbReference>
<dbReference type="Proteomes" id="UP000321805">
    <property type="component" value="Chromosome"/>
</dbReference>
<dbReference type="FunFam" id="3.60.150.10:FF:000002">
    <property type="entry name" value="Chorismate synthase"/>
    <property type="match status" value="1"/>
</dbReference>
<dbReference type="PANTHER" id="PTHR21085">
    <property type="entry name" value="CHORISMATE SYNTHASE"/>
    <property type="match status" value="1"/>
</dbReference>
<dbReference type="PIRSF" id="PIRSF001456">
    <property type="entry name" value="Chorismate_synth"/>
    <property type="match status" value="1"/>
</dbReference>
<reference evidence="13 14" key="1">
    <citation type="journal article" date="2018" name="J. Microbiol.">
        <title>Baekduia soli gen. nov., sp. nov., a novel bacterium isolated from the soil of Baekdu Mountain and proposal of a novel family name, Baekduiaceae fam. nov.</title>
        <authorList>
            <person name="An D.S."/>
            <person name="Siddiqi M.Z."/>
            <person name="Kim K.H."/>
            <person name="Yu H.S."/>
            <person name="Im W.T."/>
        </authorList>
    </citation>
    <scope>NUCLEOTIDE SEQUENCE [LARGE SCALE GENOMIC DNA]</scope>
    <source>
        <strain evidence="13 14">BR7-21</strain>
    </source>
</reference>
<evidence type="ECO:0000256" key="3">
    <source>
        <dbReference type="ARBA" id="ARBA00013036"/>
    </source>
</evidence>
<dbReference type="PROSITE" id="PS00788">
    <property type="entry name" value="CHORISMATE_SYNTHASE_2"/>
    <property type="match status" value="1"/>
</dbReference>
<evidence type="ECO:0000256" key="4">
    <source>
        <dbReference type="ARBA" id="ARBA00022605"/>
    </source>
</evidence>
<evidence type="ECO:0000256" key="11">
    <source>
        <dbReference type="HAMAP-Rule" id="MF_00300"/>
    </source>
</evidence>
<comment type="subunit">
    <text evidence="11">Homotetramer.</text>
</comment>
<dbReference type="PROSITE" id="PS00787">
    <property type="entry name" value="CHORISMATE_SYNTHASE_1"/>
    <property type="match status" value="1"/>
</dbReference>
<dbReference type="InterPro" id="IPR035904">
    <property type="entry name" value="Chorismate_synth_AroC_sf"/>
</dbReference>
<evidence type="ECO:0000256" key="2">
    <source>
        <dbReference type="ARBA" id="ARBA00008014"/>
    </source>
</evidence>
<organism evidence="13 14">
    <name type="scientific">Baekduia soli</name>
    <dbReference type="NCBI Taxonomy" id="496014"/>
    <lineage>
        <taxon>Bacteria</taxon>
        <taxon>Bacillati</taxon>
        <taxon>Actinomycetota</taxon>
        <taxon>Thermoleophilia</taxon>
        <taxon>Solirubrobacterales</taxon>
        <taxon>Baekduiaceae</taxon>
        <taxon>Baekduia</taxon>
    </lineage>
</organism>
<feature type="binding site" evidence="11">
    <location>
        <position position="336"/>
    </location>
    <ligand>
        <name>FMN</name>
        <dbReference type="ChEBI" id="CHEBI:58210"/>
    </ligand>
</feature>
<protein>
    <recommendedName>
        <fullName evidence="3 11">Chorismate synthase</fullName>
        <shortName evidence="11">CS</shortName>
        <ecNumber evidence="3 11">4.2.3.5</ecNumber>
    </recommendedName>
    <alternativeName>
        <fullName evidence="11">5-enolpyruvylshikimate-3-phosphate phospholyase</fullName>
    </alternativeName>
</protein>
<accession>A0A5B8U8D5</accession>
<keyword evidence="5 11" id="KW-0285">Flavoprotein</keyword>
<dbReference type="NCBIfam" id="NF003793">
    <property type="entry name" value="PRK05382.1"/>
    <property type="match status" value="1"/>
</dbReference>
<feature type="binding site" evidence="11">
    <location>
        <position position="47"/>
    </location>
    <ligand>
        <name>NADP(+)</name>
        <dbReference type="ChEBI" id="CHEBI:58349"/>
    </ligand>
</feature>
<keyword evidence="4 11" id="KW-0028">Amino-acid biosynthesis</keyword>
<evidence type="ECO:0000256" key="1">
    <source>
        <dbReference type="ARBA" id="ARBA00005044"/>
    </source>
</evidence>
<keyword evidence="8 11" id="KW-0521">NADP</keyword>
<feature type="binding site" evidence="11">
    <location>
        <begin position="310"/>
        <end position="314"/>
    </location>
    <ligand>
        <name>FMN</name>
        <dbReference type="ChEBI" id="CHEBI:58210"/>
    </ligand>
</feature>
<dbReference type="UniPathway" id="UPA00053">
    <property type="reaction ID" value="UER00090"/>
</dbReference>
<feature type="binding site" evidence="11">
    <location>
        <position position="295"/>
    </location>
    <ligand>
        <name>FMN</name>
        <dbReference type="ChEBI" id="CHEBI:58210"/>
    </ligand>
</feature>
<dbReference type="OrthoDB" id="9771806at2"/>
<feature type="binding site" evidence="11">
    <location>
        <begin position="250"/>
        <end position="251"/>
    </location>
    <ligand>
        <name>FMN</name>
        <dbReference type="ChEBI" id="CHEBI:58210"/>
    </ligand>
</feature>
<comment type="similarity">
    <text evidence="2 11 12">Belongs to the chorismate synthase family.</text>
</comment>
<keyword evidence="10 11" id="KW-0456">Lyase</keyword>